<dbReference type="InterPro" id="IPR011009">
    <property type="entry name" value="Kinase-like_dom_sf"/>
</dbReference>
<evidence type="ECO:0000256" key="14">
    <source>
        <dbReference type="ARBA" id="ARBA00047951"/>
    </source>
</evidence>
<evidence type="ECO:0000313" key="20">
    <source>
        <dbReference type="Proteomes" id="UP000594263"/>
    </source>
</evidence>
<evidence type="ECO:0000256" key="9">
    <source>
        <dbReference type="ARBA" id="ARBA00022989"/>
    </source>
</evidence>
<dbReference type="EnsemblPlants" id="Kaladp0395s0032.1.v1.1">
    <property type="protein sequence ID" value="Kaladp0395s0032.1.v1.1"/>
    <property type="gene ID" value="Kaladp0395s0032.v1.1"/>
</dbReference>
<evidence type="ECO:0000256" key="11">
    <source>
        <dbReference type="ARBA" id="ARBA00023157"/>
    </source>
</evidence>
<keyword evidence="6" id="KW-0547">Nucleotide-binding</keyword>
<dbReference type="Gramene" id="Kaladp0395s0032.1.v1.1">
    <property type="protein sequence ID" value="Kaladp0395s0032.1.v1.1"/>
    <property type="gene ID" value="Kaladp0395s0032.v1.1"/>
</dbReference>
<dbReference type="InterPro" id="IPR045274">
    <property type="entry name" value="WAK-like"/>
</dbReference>
<dbReference type="GO" id="GO:0004674">
    <property type="term" value="F:protein serine/threonine kinase activity"/>
    <property type="evidence" value="ECO:0007669"/>
    <property type="project" value="UniProtKB-KW"/>
</dbReference>
<dbReference type="PROSITE" id="PS50011">
    <property type="entry name" value="PROTEIN_KINASE_DOM"/>
    <property type="match status" value="1"/>
</dbReference>
<keyword evidence="10 16" id="KW-0472">Membrane</keyword>
<keyword evidence="5 17" id="KW-0732">Signal</keyword>
<feature type="signal peptide" evidence="17">
    <location>
        <begin position="1"/>
        <end position="22"/>
    </location>
</feature>
<keyword evidence="20" id="KW-1185">Reference proteome</keyword>
<evidence type="ECO:0000256" key="13">
    <source>
        <dbReference type="ARBA" id="ARBA00047558"/>
    </source>
</evidence>
<feature type="transmembrane region" description="Helical" evidence="16">
    <location>
        <begin position="309"/>
        <end position="329"/>
    </location>
</feature>
<dbReference type="Pfam" id="PF13947">
    <property type="entry name" value="GUB_WAK_bind"/>
    <property type="match status" value="1"/>
</dbReference>
<protein>
    <recommendedName>
        <fullName evidence="18">Protein kinase domain-containing protein</fullName>
    </recommendedName>
</protein>
<keyword evidence="9 16" id="KW-1133">Transmembrane helix</keyword>
<dbReference type="GO" id="GO:0007166">
    <property type="term" value="P:cell surface receptor signaling pathway"/>
    <property type="evidence" value="ECO:0007669"/>
    <property type="project" value="InterPro"/>
</dbReference>
<keyword evidence="7" id="KW-0418">Kinase</keyword>
<feature type="chain" id="PRO_5029617049" description="Protein kinase domain-containing protein" evidence="17">
    <location>
        <begin position="23"/>
        <end position="566"/>
    </location>
</feature>
<dbReference type="FunFam" id="3.30.200.20:FF:000043">
    <property type="entry name" value="Wall-associated receptor kinase 2"/>
    <property type="match status" value="1"/>
</dbReference>
<keyword evidence="11" id="KW-1015">Disulfide bond</keyword>
<evidence type="ECO:0000256" key="4">
    <source>
        <dbReference type="ARBA" id="ARBA00022692"/>
    </source>
</evidence>
<evidence type="ECO:0000256" key="6">
    <source>
        <dbReference type="ARBA" id="ARBA00022741"/>
    </source>
</evidence>
<keyword evidence="2" id="KW-0723">Serine/threonine-protein kinase</keyword>
<dbReference type="Gene3D" id="3.30.200.20">
    <property type="entry name" value="Phosphorylase Kinase, domain 1"/>
    <property type="match status" value="1"/>
</dbReference>
<evidence type="ECO:0000256" key="10">
    <source>
        <dbReference type="ARBA" id="ARBA00023136"/>
    </source>
</evidence>
<evidence type="ECO:0000256" key="1">
    <source>
        <dbReference type="ARBA" id="ARBA00004479"/>
    </source>
</evidence>
<dbReference type="InterPro" id="IPR025287">
    <property type="entry name" value="WAK_GUB"/>
</dbReference>
<dbReference type="AlphaFoldDB" id="A0A7N0V8P8"/>
<dbReference type="PANTHER" id="PTHR27005">
    <property type="entry name" value="WALL-ASSOCIATED RECEPTOR KINASE-LIKE 21"/>
    <property type="match status" value="1"/>
</dbReference>
<feature type="domain" description="Protein kinase" evidence="18">
    <location>
        <begin position="379"/>
        <end position="566"/>
    </location>
</feature>
<comment type="catalytic activity">
    <reaction evidence="13">
        <text>L-seryl-[protein] + ATP = O-phospho-L-seryl-[protein] + ADP + H(+)</text>
        <dbReference type="Rhea" id="RHEA:17989"/>
        <dbReference type="Rhea" id="RHEA-COMP:9863"/>
        <dbReference type="Rhea" id="RHEA-COMP:11604"/>
        <dbReference type="ChEBI" id="CHEBI:15378"/>
        <dbReference type="ChEBI" id="CHEBI:29999"/>
        <dbReference type="ChEBI" id="CHEBI:30616"/>
        <dbReference type="ChEBI" id="CHEBI:83421"/>
        <dbReference type="ChEBI" id="CHEBI:456216"/>
    </reaction>
</comment>
<organism evidence="19 20">
    <name type="scientific">Kalanchoe fedtschenkoi</name>
    <name type="common">Lavender scallops</name>
    <name type="synonym">South American air plant</name>
    <dbReference type="NCBI Taxonomy" id="63787"/>
    <lineage>
        <taxon>Eukaryota</taxon>
        <taxon>Viridiplantae</taxon>
        <taxon>Streptophyta</taxon>
        <taxon>Embryophyta</taxon>
        <taxon>Tracheophyta</taxon>
        <taxon>Spermatophyta</taxon>
        <taxon>Magnoliopsida</taxon>
        <taxon>eudicotyledons</taxon>
        <taxon>Gunneridae</taxon>
        <taxon>Pentapetalae</taxon>
        <taxon>Saxifragales</taxon>
        <taxon>Crassulaceae</taxon>
        <taxon>Kalanchoe</taxon>
    </lineage>
</organism>
<sequence length="566" mass="62138">MTELSKSLALIVLASLVASAASANFPWAKPNCSETCGNVTIPYPFGMGDRHCYLNPWFEITCNTTSSSSSATHSSRPFLSVFNLEVLNITLEGLANIPYVLVNSPVYSTCKDGSSWNSSDLSGSPFLFGSKSNRFVSVGCENTLLKNREKQVLAGCTSTCRGVSPSSSSGCYGINCCQTTIPSPLTFYALTSTSTPAINTSAASCTYSFLASEGWFQTNFSSSDPFAIIKNKDHVPVSLEWGIQRGDYPGGRPRGSGRYCMAYYNYYPGNAPLTVCWCSAYNYEGNPYIANGCRVVSACSKCNGRSGTVGGGGLTVILFIFCFWMYKLIKRRRELKMKKKFFKRNGGLLLQQQLSSNDDSFDTTKIFTAKELEKATDSFNISRVLGQGGQGTVYKGMLTDGKIVAVKKSRLVDEGQVEHFINEVVILSQINHRNIVKLLGCCLETEVPLLVYEFISNGTLSQLIRNQDDEVAREGNRDEIIGLAALARRCLNLSGKLRPTMKQVMFEIEQIRTSHIPSPVPQEFRHMKEEASLSPTSFSDYTGSPSDDSHHLLFNEKSTKSFGKAS</sequence>
<proteinExistence type="predicted"/>
<feature type="compositionally biased region" description="Polar residues" evidence="15">
    <location>
        <begin position="533"/>
        <end position="546"/>
    </location>
</feature>
<dbReference type="SUPFAM" id="SSF56112">
    <property type="entry name" value="Protein kinase-like (PK-like)"/>
    <property type="match status" value="1"/>
</dbReference>
<dbReference type="GO" id="GO:0030247">
    <property type="term" value="F:polysaccharide binding"/>
    <property type="evidence" value="ECO:0007669"/>
    <property type="project" value="InterPro"/>
</dbReference>
<dbReference type="InterPro" id="IPR013695">
    <property type="entry name" value="WAK"/>
</dbReference>
<feature type="region of interest" description="Disordered" evidence="15">
    <location>
        <begin position="527"/>
        <end position="566"/>
    </location>
</feature>
<dbReference type="Proteomes" id="UP000594263">
    <property type="component" value="Unplaced"/>
</dbReference>
<evidence type="ECO:0000256" key="8">
    <source>
        <dbReference type="ARBA" id="ARBA00022840"/>
    </source>
</evidence>
<evidence type="ECO:0000256" key="12">
    <source>
        <dbReference type="ARBA" id="ARBA00023180"/>
    </source>
</evidence>
<keyword evidence="4 16" id="KW-0812">Transmembrane</keyword>
<evidence type="ECO:0000259" key="18">
    <source>
        <dbReference type="PROSITE" id="PS50011"/>
    </source>
</evidence>
<evidence type="ECO:0000256" key="3">
    <source>
        <dbReference type="ARBA" id="ARBA00022679"/>
    </source>
</evidence>
<name>A0A7N0V8P8_KALFE</name>
<dbReference type="InterPro" id="IPR001245">
    <property type="entry name" value="Ser-Thr/Tyr_kinase_cat_dom"/>
</dbReference>
<dbReference type="PANTHER" id="PTHR27005:SF515">
    <property type="entry name" value="WALL-ASSOCIATED RECEPTOR KINASE-LIKE 10-RELATED"/>
    <property type="match status" value="1"/>
</dbReference>
<dbReference type="InterPro" id="IPR000719">
    <property type="entry name" value="Prot_kinase_dom"/>
</dbReference>
<keyword evidence="12" id="KW-0325">Glycoprotein</keyword>
<evidence type="ECO:0000256" key="15">
    <source>
        <dbReference type="SAM" id="MobiDB-lite"/>
    </source>
</evidence>
<dbReference type="GO" id="GO:0005886">
    <property type="term" value="C:plasma membrane"/>
    <property type="evidence" value="ECO:0007669"/>
    <property type="project" value="TreeGrafter"/>
</dbReference>
<evidence type="ECO:0000256" key="2">
    <source>
        <dbReference type="ARBA" id="ARBA00022527"/>
    </source>
</evidence>
<dbReference type="OMA" id="CYCNYGY"/>
<comment type="subcellular location">
    <subcellularLocation>
        <location evidence="1">Membrane</location>
        <topology evidence="1">Single-pass type I membrane protein</topology>
    </subcellularLocation>
</comment>
<dbReference type="GO" id="GO:0005524">
    <property type="term" value="F:ATP binding"/>
    <property type="evidence" value="ECO:0007669"/>
    <property type="project" value="UniProtKB-KW"/>
</dbReference>
<dbReference type="Pfam" id="PF07714">
    <property type="entry name" value="PK_Tyr_Ser-Thr"/>
    <property type="match status" value="1"/>
</dbReference>
<evidence type="ECO:0000313" key="19">
    <source>
        <dbReference type="EnsemblPlants" id="Kaladp0395s0032.1.v1.1"/>
    </source>
</evidence>
<keyword evidence="3" id="KW-0808">Transferase</keyword>
<evidence type="ECO:0000256" key="17">
    <source>
        <dbReference type="SAM" id="SignalP"/>
    </source>
</evidence>
<comment type="catalytic activity">
    <reaction evidence="14">
        <text>L-threonyl-[protein] + ATP = O-phospho-L-threonyl-[protein] + ADP + H(+)</text>
        <dbReference type="Rhea" id="RHEA:46608"/>
        <dbReference type="Rhea" id="RHEA-COMP:11060"/>
        <dbReference type="Rhea" id="RHEA-COMP:11605"/>
        <dbReference type="ChEBI" id="CHEBI:15378"/>
        <dbReference type="ChEBI" id="CHEBI:30013"/>
        <dbReference type="ChEBI" id="CHEBI:30616"/>
        <dbReference type="ChEBI" id="CHEBI:61977"/>
        <dbReference type="ChEBI" id="CHEBI:456216"/>
    </reaction>
</comment>
<feature type="compositionally biased region" description="Basic and acidic residues" evidence="15">
    <location>
        <begin position="547"/>
        <end position="559"/>
    </location>
</feature>
<keyword evidence="8" id="KW-0067">ATP-binding</keyword>
<evidence type="ECO:0000256" key="5">
    <source>
        <dbReference type="ARBA" id="ARBA00022729"/>
    </source>
</evidence>
<reference evidence="19" key="1">
    <citation type="submission" date="2021-01" db="UniProtKB">
        <authorList>
            <consortium name="EnsemblPlants"/>
        </authorList>
    </citation>
    <scope>IDENTIFICATION</scope>
</reference>
<evidence type="ECO:0000256" key="7">
    <source>
        <dbReference type="ARBA" id="ARBA00022777"/>
    </source>
</evidence>
<evidence type="ECO:0000256" key="16">
    <source>
        <dbReference type="SAM" id="Phobius"/>
    </source>
</evidence>
<accession>A0A7N0V8P8</accession>
<dbReference type="Pfam" id="PF08488">
    <property type="entry name" value="WAK"/>
    <property type="match status" value="1"/>
</dbReference>